<proteinExistence type="predicted"/>
<sequence>MQGISFENHWLLLLVPLVCLLFLIKRRGVYWVGHQVMLTRPLGFIKRTFRKISALTLLLAFVFAIIAWANPTQGKEEKVTKVKARQVCMAVDISGSMFGSVSYEIQEKRIQVAAKAGNEFVDARAGDMFSFVPFDDKSRLGLSVPLTFDRELIKKQFQAVADGQSGGSTAIGEGIWSCMIFLVRDALPKKFSLDIGQLRRSLESEDLGPYATSAAREIGCLKHAFITVLTDGESNAGINPLRVLAFAGRLCVKVYTIAATPERYPDLIRAVEKTGGQYFFARDIQESKRFYSDINRIEKKEVIVERETRARSLRWYFSLASALSLFVFGVFRLVAIKVP</sequence>
<dbReference type="InterPro" id="IPR036465">
    <property type="entry name" value="vWFA_dom_sf"/>
</dbReference>
<dbReference type="Proteomes" id="UP000177197">
    <property type="component" value="Unassembled WGS sequence"/>
</dbReference>
<comment type="caution">
    <text evidence="2">The sequence shown here is derived from an EMBL/GenBank/DDBJ whole genome shotgun (WGS) entry which is preliminary data.</text>
</comment>
<keyword evidence="1" id="KW-1133">Transmembrane helix</keyword>
<keyword evidence="1" id="KW-0812">Transmembrane</keyword>
<evidence type="ECO:0008006" key="4">
    <source>
        <dbReference type="Google" id="ProtNLM"/>
    </source>
</evidence>
<keyword evidence="1" id="KW-0472">Membrane</keyword>
<protein>
    <recommendedName>
        <fullName evidence="4">VWFA domain-containing protein</fullName>
    </recommendedName>
</protein>
<accession>A0A1F5CBC6</accession>
<feature type="transmembrane region" description="Helical" evidence="1">
    <location>
        <begin position="52"/>
        <end position="69"/>
    </location>
</feature>
<gene>
    <name evidence="2" type="ORF">A3I30_02725</name>
</gene>
<reference evidence="2 3" key="1">
    <citation type="journal article" date="2016" name="Nat. Commun.">
        <title>Thousands of microbial genomes shed light on interconnected biogeochemical processes in an aquifer system.</title>
        <authorList>
            <person name="Anantharaman K."/>
            <person name="Brown C.T."/>
            <person name="Hug L.A."/>
            <person name="Sharon I."/>
            <person name="Castelle C.J."/>
            <person name="Probst A.J."/>
            <person name="Thomas B.C."/>
            <person name="Singh A."/>
            <person name="Wilkins M.J."/>
            <person name="Karaoz U."/>
            <person name="Brodie E.L."/>
            <person name="Williams K.H."/>
            <person name="Hubbard S.S."/>
            <person name="Banfield J.F."/>
        </authorList>
    </citation>
    <scope>NUCLEOTIDE SEQUENCE [LARGE SCALE GENOMIC DNA]</scope>
</reference>
<feature type="transmembrane region" description="Helical" evidence="1">
    <location>
        <begin position="315"/>
        <end position="336"/>
    </location>
</feature>
<dbReference type="Gene3D" id="3.40.50.410">
    <property type="entry name" value="von Willebrand factor, type A domain"/>
    <property type="match status" value="1"/>
</dbReference>
<dbReference type="AlphaFoldDB" id="A0A1F5CBC6"/>
<evidence type="ECO:0000256" key="1">
    <source>
        <dbReference type="SAM" id="Phobius"/>
    </source>
</evidence>
<dbReference type="EMBL" id="MEYV01000011">
    <property type="protein sequence ID" value="OGD40157.1"/>
    <property type="molecule type" value="Genomic_DNA"/>
</dbReference>
<name>A0A1F5CBC6_9BACT</name>
<dbReference type="SUPFAM" id="SSF53300">
    <property type="entry name" value="vWA-like"/>
    <property type="match status" value="1"/>
</dbReference>
<organism evidence="2 3">
    <name type="scientific">Candidatus Azambacteria bacterium RIFCSPLOWO2_02_FULL_44_14</name>
    <dbReference type="NCBI Taxonomy" id="1797306"/>
    <lineage>
        <taxon>Bacteria</taxon>
        <taxon>Candidatus Azamiibacteriota</taxon>
    </lineage>
</organism>
<evidence type="ECO:0000313" key="2">
    <source>
        <dbReference type="EMBL" id="OGD40157.1"/>
    </source>
</evidence>
<evidence type="ECO:0000313" key="3">
    <source>
        <dbReference type="Proteomes" id="UP000177197"/>
    </source>
</evidence>